<proteinExistence type="predicted"/>
<evidence type="ECO:0000256" key="1">
    <source>
        <dbReference type="SAM" id="MobiDB-lite"/>
    </source>
</evidence>
<organism evidence="2 3">
    <name type="scientific">Leucocoprinus leucothites</name>
    <dbReference type="NCBI Taxonomy" id="201217"/>
    <lineage>
        <taxon>Eukaryota</taxon>
        <taxon>Fungi</taxon>
        <taxon>Dikarya</taxon>
        <taxon>Basidiomycota</taxon>
        <taxon>Agaricomycotina</taxon>
        <taxon>Agaricomycetes</taxon>
        <taxon>Agaricomycetidae</taxon>
        <taxon>Agaricales</taxon>
        <taxon>Agaricineae</taxon>
        <taxon>Agaricaceae</taxon>
        <taxon>Leucocoprinus</taxon>
    </lineage>
</organism>
<dbReference type="OrthoDB" id="3171058at2759"/>
<sequence>MSPTVLHKYVNWVKDIAPKDLSSSTPATETSHRPSGHFKRLSLLSFRRSSKHNPKSPKISTDVLPAELWFRILRYALRLTGAQAIDLKDPFEPEDIQEDYPNIHPGYFEDRRACRRACRLFDSLVTEIMMEYIVVHTQAELEWTVNALEADTFTDKHKRLGDWTTRIDFRVSGEYDPDWVLRLLTVTPNLLIFTMNTGRKAEFPEHPMNKTIVKGLIDFHSQNLKRLDWAGMNDAPTYTDLHLIAKNIRGLTTLHIRHLYTLPSTEVSQPMLVFPSLKSLSLGLIPTNRPPDFGEDQYPFRWDPFLMYLLGRPFQLSKLERFEVDICPISDFFSMYGHKIRTFRTSSWSSQDCLNAAFERLIRLETFHYVFHTAPDCHIPLYHPTLKRIAVIPRIEEYVEVPQHTYQCCIIKPLDNLLANVEDMNTKKLTDVRICDRGAFTGIFESDDCLFWHWRRRFQEYKNITLQNKFGDLDIRYAKYGKSPPRDSYYLIHTERPAPATSNTQTSTSNPSTSATAHLLNIQTSTPAIQSSNNQTSALDIQASDNQGSPAQSLIASTSTQPQPQPQI</sequence>
<reference evidence="2 3" key="1">
    <citation type="journal article" date="2020" name="ISME J.">
        <title>Uncovering the hidden diversity of litter-decomposition mechanisms in mushroom-forming fungi.</title>
        <authorList>
            <person name="Floudas D."/>
            <person name="Bentzer J."/>
            <person name="Ahren D."/>
            <person name="Johansson T."/>
            <person name="Persson P."/>
            <person name="Tunlid A."/>
        </authorList>
    </citation>
    <scope>NUCLEOTIDE SEQUENCE [LARGE SCALE GENOMIC DNA]</scope>
    <source>
        <strain evidence="2 3">CBS 146.42</strain>
    </source>
</reference>
<gene>
    <name evidence="2" type="ORF">D9756_006575</name>
</gene>
<accession>A0A8H5G1U3</accession>
<feature type="compositionally biased region" description="Polar residues" evidence="1">
    <location>
        <begin position="527"/>
        <end position="560"/>
    </location>
</feature>
<dbReference type="AlphaFoldDB" id="A0A8H5G1U3"/>
<evidence type="ECO:0000313" key="3">
    <source>
        <dbReference type="Proteomes" id="UP000559027"/>
    </source>
</evidence>
<dbReference type="Proteomes" id="UP000559027">
    <property type="component" value="Unassembled WGS sequence"/>
</dbReference>
<keyword evidence="3" id="KW-1185">Reference proteome</keyword>
<dbReference type="EMBL" id="JAACJO010000006">
    <property type="protein sequence ID" value="KAF5356802.1"/>
    <property type="molecule type" value="Genomic_DNA"/>
</dbReference>
<comment type="caution">
    <text evidence="2">The sequence shown here is derived from an EMBL/GenBank/DDBJ whole genome shotgun (WGS) entry which is preliminary data.</text>
</comment>
<feature type="region of interest" description="Disordered" evidence="1">
    <location>
        <begin position="527"/>
        <end position="568"/>
    </location>
</feature>
<name>A0A8H5G1U3_9AGAR</name>
<evidence type="ECO:0000313" key="2">
    <source>
        <dbReference type="EMBL" id="KAF5356802.1"/>
    </source>
</evidence>
<protein>
    <submittedName>
        <fullName evidence="2">Uncharacterized protein</fullName>
    </submittedName>
</protein>